<dbReference type="NCBIfam" id="TIGR00869">
    <property type="entry name" value="sec62"/>
    <property type="match status" value="1"/>
</dbReference>
<keyword evidence="7" id="KW-0653">Protein transport</keyword>
<evidence type="ECO:0000256" key="11">
    <source>
        <dbReference type="SAM" id="MobiDB-lite"/>
    </source>
</evidence>
<dbReference type="EMBL" id="CP014586">
    <property type="protein sequence ID" value="ANZ76462.1"/>
    <property type="molecule type" value="Genomic_DNA"/>
</dbReference>
<feature type="region of interest" description="Disordered" evidence="11">
    <location>
        <begin position="218"/>
        <end position="283"/>
    </location>
</feature>
<dbReference type="InterPro" id="IPR011553">
    <property type="entry name" value="Sec62_asco"/>
</dbReference>
<keyword evidence="10 12" id="KW-0472">Membrane</keyword>
<dbReference type="OrthoDB" id="200187at2759"/>
<evidence type="ECO:0000256" key="6">
    <source>
        <dbReference type="ARBA" id="ARBA00022824"/>
    </source>
</evidence>
<accession>A0A1B2JEP1</accession>
<feature type="transmembrane region" description="Helical" evidence="12">
    <location>
        <begin position="130"/>
        <end position="153"/>
    </location>
</feature>
<protein>
    <recommendedName>
        <fullName evidence="3">Translocation protein SEC62</fullName>
    </recommendedName>
</protein>
<keyword evidence="14" id="KW-1185">Reference proteome</keyword>
<dbReference type="Pfam" id="PF03839">
    <property type="entry name" value="Sec62"/>
    <property type="match status" value="1"/>
</dbReference>
<dbReference type="GO" id="GO:0005789">
    <property type="term" value="C:endoplasmic reticulum membrane"/>
    <property type="evidence" value="ECO:0007669"/>
    <property type="project" value="UniProtKB-SubCell"/>
</dbReference>
<gene>
    <name evidence="13" type="primary">SEC62</name>
    <name evidence="13" type="ORF">ATY40_BA7503489</name>
</gene>
<dbReference type="GO" id="GO:0031204">
    <property type="term" value="P:post-translational protein targeting to membrane, translocation"/>
    <property type="evidence" value="ECO:0007669"/>
    <property type="project" value="TreeGrafter"/>
</dbReference>
<feature type="transmembrane region" description="Helical" evidence="12">
    <location>
        <begin position="165"/>
        <end position="190"/>
    </location>
</feature>
<evidence type="ECO:0000256" key="8">
    <source>
        <dbReference type="ARBA" id="ARBA00022989"/>
    </source>
</evidence>
<evidence type="ECO:0000256" key="12">
    <source>
        <dbReference type="SAM" id="Phobius"/>
    </source>
</evidence>
<reference evidence="13 14" key="1">
    <citation type="submission" date="2016-02" db="EMBL/GenBank/DDBJ databases">
        <title>Comparative genomic and transcriptomic foundation for Pichia pastoris.</title>
        <authorList>
            <person name="Love K.R."/>
            <person name="Shah K.A."/>
            <person name="Whittaker C.A."/>
            <person name="Wu J."/>
            <person name="Bartlett M.C."/>
            <person name="Ma D."/>
            <person name="Leeson R.L."/>
            <person name="Priest M."/>
            <person name="Young S.K."/>
            <person name="Love J.C."/>
        </authorList>
    </citation>
    <scope>NUCLEOTIDE SEQUENCE [LARGE SCALE GENOMIC DNA]</scope>
    <source>
        <strain evidence="13 14">ATCC 28485</strain>
    </source>
</reference>
<dbReference type="Proteomes" id="UP000094565">
    <property type="component" value="Chromosome 3"/>
</dbReference>
<organism evidence="13 14">
    <name type="scientific">Komagataella pastoris</name>
    <name type="common">Yeast</name>
    <name type="synonym">Pichia pastoris</name>
    <dbReference type="NCBI Taxonomy" id="4922"/>
    <lineage>
        <taxon>Eukaryota</taxon>
        <taxon>Fungi</taxon>
        <taxon>Dikarya</taxon>
        <taxon>Ascomycota</taxon>
        <taxon>Saccharomycotina</taxon>
        <taxon>Pichiomycetes</taxon>
        <taxon>Pichiales</taxon>
        <taxon>Pichiaceae</taxon>
        <taxon>Komagataella</taxon>
    </lineage>
</organism>
<name>A0A1B2JEP1_PICPA</name>
<evidence type="ECO:0000256" key="10">
    <source>
        <dbReference type="ARBA" id="ARBA00023136"/>
    </source>
</evidence>
<evidence type="ECO:0000256" key="3">
    <source>
        <dbReference type="ARBA" id="ARBA00021257"/>
    </source>
</evidence>
<dbReference type="AlphaFoldDB" id="A0A1B2JEP1"/>
<keyword evidence="5 12" id="KW-0812">Transmembrane</keyword>
<dbReference type="InterPro" id="IPR004728">
    <property type="entry name" value="Sec62"/>
</dbReference>
<comment type="similarity">
    <text evidence="2">Belongs to the SEC62 family.</text>
</comment>
<comment type="subcellular location">
    <subcellularLocation>
        <location evidence="1">Endoplasmic reticulum membrane</location>
        <topology evidence="1">Multi-pass membrane protein</topology>
    </subcellularLocation>
</comment>
<keyword evidence="9" id="KW-0811">Translocation</keyword>
<keyword evidence="6" id="KW-0256">Endoplasmic reticulum</keyword>
<evidence type="ECO:0000313" key="13">
    <source>
        <dbReference type="EMBL" id="ANZ76462.1"/>
    </source>
</evidence>
<evidence type="ECO:0000313" key="14">
    <source>
        <dbReference type="Proteomes" id="UP000094565"/>
    </source>
</evidence>
<dbReference type="PANTHER" id="PTHR12443:SF9">
    <property type="entry name" value="TRANSLOCATION PROTEIN SEC62"/>
    <property type="match status" value="1"/>
</dbReference>
<proteinExistence type="inferred from homology"/>
<evidence type="ECO:0000256" key="1">
    <source>
        <dbReference type="ARBA" id="ARBA00004477"/>
    </source>
</evidence>
<evidence type="ECO:0000256" key="5">
    <source>
        <dbReference type="ARBA" id="ARBA00022692"/>
    </source>
</evidence>
<evidence type="ECO:0000256" key="9">
    <source>
        <dbReference type="ARBA" id="ARBA00023010"/>
    </source>
</evidence>
<evidence type="ECO:0000256" key="2">
    <source>
        <dbReference type="ARBA" id="ARBA00010604"/>
    </source>
</evidence>
<feature type="compositionally biased region" description="Polar residues" evidence="11">
    <location>
        <begin position="247"/>
        <end position="257"/>
    </location>
</feature>
<keyword evidence="4" id="KW-0813">Transport</keyword>
<evidence type="ECO:0000256" key="4">
    <source>
        <dbReference type="ARBA" id="ARBA00022448"/>
    </source>
</evidence>
<evidence type="ECO:0000256" key="7">
    <source>
        <dbReference type="ARBA" id="ARBA00022927"/>
    </source>
</evidence>
<keyword evidence="8 12" id="KW-1133">Transmembrane helix</keyword>
<sequence length="283" mass="31404">MEQVPVAKFLRTHPLLKQRTGINSASGSKVDFFRYKRCIRALLSDSYAKKVSKSKGTLPEIKDEAEAQAIFIQLIKAGMILPVDKLSTQQARADNLKPVKGTPFVKVTQKAVLQGDKYFVWNFQPSNPLLALYSVLGVISVFAVILFPLWPAFMRKGVWYLSTGLLGLIGLFFLLAIVRLIIFCITVVILPNALWIFPNLFEDVGFFESFQPLYGFSTPKEKSKKKSRSKGNGTKTNGDNESEKNVGESNSESSPTGGNSGAKKNETVAKKVPRATIEEVYDE</sequence>
<dbReference type="PANTHER" id="PTHR12443">
    <property type="entry name" value="TRANSLOCATION PROTEIN SEC62"/>
    <property type="match status" value="1"/>
</dbReference>